<dbReference type="InterPro" id="IPR001296">
    <property type="entry name" value="Glyco_trans_1"/>
</dbReference>
<evidence type="ECO:0000259" key="3">
    <source>
        <dbReference type="Pfam" id="PF13439"/>
    </source>
</evidence>
<reference evidence="4" key="1">
    <citation type="submission" date="2018-10" db="EMBL/GenBank/DDBJ databases">
        <title>Iterative Subtractive Binning of Freshwater Chronoseries Metagenomes Recovers Nearly Complete Genomes from over Four Hundred Novel Species.</title>
        <authorList>
            <person name="Rodriguez-R L.M."/>
            <person name="Tsementzi D."/>
            <person name="Luo C."/>
            <person name="Konstantinidis K.T."/>
        </authorList>
    </citation>
    <scope>NUCLEOTIDE SEQUENCE</scope>
    <source>
        <strain evidence="4">WB7_6_001</strain>
    </source>
</reference>
<gene>
    <name evidence="4" type="ORF">EBV32_04660</name>
</gene>
<accession>A0A964UYZ2</accession>
<dbReference type="PANTHER" id="PTHR46401:SF2">
    <property type="entry name" value="GLYCOSYLTRANSFERASE WBBK-RELATED"/>
    <property type="match status" value="1"/>
</dbReference>
<dbReference type="CDD" id="cd03801">
    <property type="entry name" value="GT4_PimA-like"/>
    <property type="match status" value="1"/>
</dbReference>
<feature type="domain" description="Glycosyltransferase subfamily 4-like N-terminal" evidence="3">
    <location>
        <begin position="14"/>
        <end position="165"/>
    </location>
</feature>
<dbReference type="AlphaFoldDB" id="A0A964UYZ2"/>
<proteinExistence type="predicted"/>
<protein>
    <submittedName>
        <fullName evidence="4">Glycosyltransferase family 1 protein</fullName>
    </submittedName>
</protein>
<name>A0A964UYZ2_9PROT</name>
<evidence type="ECO:0000313" key="5">
    <source>
        <dbReference type="Proteomes" id="UP000713222"/>
    </source>
</evidence>
<dbReference type="EMBL" id="RGET01000101">
    <property type="protein sequence ID" value="NBN88358.1"/>
    <property type="molecule type" value="Genomic_DNA"/>
</dbReference>
<dbReference type="Proteomes" id="UP000713222">
    <property type="component" value="Unassembled WGS sequence"/>
</dbReference>
<evidence type="ECO:0000259" key="2">
    <source>
        <dbReference type="Pfam" id="PF00534"/>
    </source>
</evidence>
<feature type="domain" description="Glycosyl transferase family 1" evidence="2">
    <location>
        <begin position="185"/>
        <end position="345"/>
    </location>
</feature>
<sequence length="365" mass="40900">MIVITTRSYPPELGGMQSLMGGLAIHLNQLHPIKVLANSYAGDENYDKKNSFETHRMGGLKILKKYRKFNLLKEVIKNNSVKAIIADHWKSIELITDNISSQIPILCLIHGKEINHSIGSLINKRSINSLAKTKYIIANSEFTKSLATEKGCNPMKIHVINPGINEPQNVSSEADHQANKIYGNSDVKIITVSRFDKRKGIDFSLLALKNIQAIYPNFKYVIVGNGDEEENLKKTTKNLNLENNVVFLKNISFDLKNALLKNSNFFLMPARIEGSSVEGFGISYIEAASYGIPSIAGKDGGVPDAVQDNKTGLLCNGYDHSEIYEALKNITQNKKYLELGKNAKEFSKQFYWKEIIKKYKNLLSL</sequence>
<keyword evidence="1" id="KW-0808">Transferase</keyword>
<dbReference type="GO" id="GO:0009103">
    <property type="term" value="P:lipopolysaccharide biosynthetic process"/>
    <property type="evidence" value="ECO:0007669"/>
    <property type="project" value="TreeGrafter"/>
</dbReference>
<dbReference type="Pfam" id="PF00534">
    <property type="entry name" value="Glycos_transf_1"/>
    <property type="match status" value="1"/>
</dbReference>
<evidence type="ECO:0000313" key="4">
    <source>
        <dbReference type="EMBL" id="NBN88358.1"/>
    </source>
</evidence>
<comment type="caution">
    <text evidence="4">The sequence shown here is derived from an EMBL/GenBank/DDBJ whole genome shotgun (WGS) entry which is preliminary data.</text>
</comment>
<dbReference type="Gene3D" id="3.40.50.2000">
    <property type="entry name" value="Glycogen Phosphorylase B"/>
    <property type="match status" value="2"/>
</dbReference>
<dbReference type="Pfam" id="PF13439">
    <property type="entry name" value="Glyco_transf_4"/>
    <property type="match status" value="1"/>
</dbReference>
<dbReference type="GO" id="GO:0016757">
    <property type="term" value="F:glycosyltransferase activity"/>
    <property type="evidence" value="ECO:0007669"/>
    <property type="project" value="InterPro"/>
</dbReference>
<evidence type="ECO:0000256" key="1">
    <source>
        <dbReference type="ARBA" id="ARBA00022679"/>
    </source>
</evidence>
<dbReference type="SUPFAM" id="SSF53756">
    <property type="entry name" value="UDP-Glycosyltransferase/glycogen phosphorylase"/>
    <property type="match status" value="1"/>
</dbReference>
<dbReference type="PANTHER" id="PTHR46401">
    <property type="entry name" value="GLYCOSYLTRANSFERASE WBBK-RELATED"/>
    <property type="match status" value="1"/>
</dbReference>
<organism evidence="4 5">
    <name type="scientific">Candidatus Fonsibacter lacus</name>
    <dbReference type="NCBI Taxonomy" id="2576439"/>
    <lineage>
        <taxon>Bacteria</taxon>
        <taxon>Pseudomonadati</taxon>
        <taxon>Pseudomonadota</taxon>
        <taxon>Alphaproteobacteria</taxon>
        <taxon>Candidatus Pelagibacterales</taxon>
        <taxon>Candidatus Pelagibacterales incertae sedis</taxon>
        <taxon>Candidatus Fonsibacter</taxon>
    </lineage>
</organism>
<dbReference type="InterPro" id="IPR028098">
    <property type="entry name" value="Glyco_trans_4-like_N"/>
</dbReference>